<dbReference type="Pfam" id="PF03734">
    <property type="entry name" value="YkuD"/>
    <property type="match status" value="1"/>
</dbReference>
<accession>A0A6S6UDV5</accession>
<dbReference type="EMBL" id="CACVAS010000147">
    <property type="protein sequence ID" value="CAA6826368.1"/>
    <property type="molecule type" value="Genomic_DNA"/>
</dbReference>
<reference evidence="2" key="1">
    <citation type="submission" date="2020-01" db="EMBL/GenBank/DDBJ databases">
        <authorList>
            <person name="Meier V. D."/>
            <person name="Meier V D."/>
        </authorList>
    </citation>
    <scope>NUCLEOTIDE SEQUENCE</scope>
    <source>
        <strain evidence="2">HLG_WM_MAG_01</strain>
    </source>
</reference>
<gene>
    <name evidence="2" type="ORF">HELGO_WM1570</name>
</gene>
<sequence>MKKILLGVASTFLMLQAQTINTQQLIVVITQNWSTPKGILQRYEKRDKWQKVGKAIDIKLGRNGLGWGVGLHTTPKDANIIKKEGDGKAPAGIFSLKQAFGYFPFTVDYPYEVYKSTDHCVDDTNSKLYNKIVDSNKVTKDYKSFEHMRFAKDYYKYGIVVNHNHIDEPGAIKGAGSCIFIHIKKVPTAGCTVMREDEMKEIIQWLDADKNPLLVQGTVNVVNDLMKRF</sequence>
<organism evidence="2">
    <name type="scientific">uncultured Sulfurovum sp</name>
    <dbReference type="NCBI Taxonomy" id="269237"/>
    <lineage>
        <taxon>Bacteria</taxon>
        <taxon>Pseudomonadati</taxon>
        <taxon>Campylobacterota</taxon>
        <taxon>Epsilonproteobacteria</taxon>
        <taxon>Campylobacterales</taxon>
        <taxon>Sulfurovaceae</taxon>
        <taxon>Sulfurovum</taxon>
        <taxon>environmental samples</taxon>
    </lineage>
</organism>
<dbReference type="GO" id="GO:0016740">
    <property type="term" value="F:transferase activity"/>
    <property type="evidence" value="ECO:0007669"/>
    <property type="project" value="InterPro"/>
</dbReference>
<evidence type="ECO:0000259" key="1">
    <source>
        <dbReference type="Pfam" id="PF03734"/>
    </source>
</evidence>
<evidence type="ECO:0000313" key="2">
    <source>
        <dbReference type="EMBL" id="CAA6826368.1"/>
    </source>
</evidence>
<feature type="domain" description="L,D-TPase catalytic" evidence="1">
    <location>
        <begin position="76"/>
        <end position="208"/>
    </location>
</feature>
<dbReference type="PANTHER" id="PTHR38589">
    <property type="entry name" value="BLR0621 PROTEIN"/>
    <property type="match status" value="1"/>
</dbReference>
<dbReference type="PANTHER" id="PTHR38589:SF1">
    <property type="entry name" value="BLR0621 PROTEIN"/>
    <property type="match status" value="1"/>
</dbReference>
<proteinExistence type="predicted"/>
<dbReference type="InterPro" id="IPR005490">
    <property type="entry name" value="LD_TPept_cat_dom"/>
</dbReference>
<name>A0A6S6UDV5_9BACT</name>
<dbReference type="AlphaFoldDB" id="A0A6S6UDV5"/>
<protein>
    <recommendedName>
        <fullName evidence="1">L,D-TPase catalytic domain-containing protein</fullName>
    </recommendedName>
</protein>